<accession>A0AAJ7RRD6</accession>
<dbReference type="KEGG" id="ccin:112495097"/>
<evidence type="ECO:0000256" key="1">
    <source>
        <dbReference type="SAM" id="MobiDB-lite"/>
    </source>
</evidence>
<dbReference type="Proteomes" id="UP000694920">
    <property type="component" value="Unplaced"/>
</dbReference>
<feature type="non-terminal residue" evidence="3">
    <location>
        <position position="316"/>
    </location>
</feature>
<reference evidence="3" key="1">
    <citation type="submission" date="2025-08" db="UniProtKB">
        <authorList>
            <consortium name="RefSeq"/>
        </authorList>
    </citation>
    <scope>IDENTIFICATION</scope>
</reference>
<gene>
    <name evidence="3" type="primary">LOC112495097</name>
</gene>
<keyword evidence="2" id="KW-1185">Reference proteome</keyword>
<feature type="region of interest" description="Disordered" evidence="1">
    <location>
        <begin position="289"/>
        <end position="308"/>
    </location>
</feature>
<dbReference type="AlphaFoldDB" id="A0AAJ7RRD6"/>
<proteinExistence type="predicted"/>
<feature type="compositionally biased region" description="Basic and acidic residues" evidence="1">
    <location>
        <begin position="11"/>
        <end position="24"/>
    </location>
</feature>
<dbReference type="GeneID" id="112495097"/>
<feature type="region of interest" description="Disordered" evidence="1">
    <location>
        <begin position="1"/>
        <end position="24"/>
    </location>
</feature>
<organism evidence="2 3">
    <name type="scientific">Cephus cinctus</name>
    <name type="common">Wheat stem sawfly</name>
    <dbReference type="NCBI Taxonomy" id="211228"/>
    <lineage>
        <taxon>Eukaryota</taxon>
        <taxon>Metazoa</taxon>
        <taxon>Ecdysozoa</taxon>
        <taxon>Arthropoda</taxon>
        <taxon>Hexapoda</taxon>
        <taxon>Insecta</taxon>
        <taxon>Pterygota</taxon>
        <taxon>Neoptera</taxon>
        <taxon>Endopterygota</taxon>
        <taxon>Hymenoptera</taxon>
        <taxon>Cephoidea</taxon>
        <taxon>Cephidae</taxon>
        <taxon>Cephus</taxon>
    </lineage>
</organism>
<evidence type="ECO:0000313" key="2">
    <source>
        <dbReference type="Proteomes" id="UP000694920"/>
    </source>
</evidence>
<evidence type="ECO:0000313" key="3">
    <source>
        <dbReference type="RefSeq" id="XP_024945762.1"/>
    </source>
</evidence>
<dbReference type="RefSeq" id="XP_024945762.1">
    <property type="nucleotide sequence ID" value="XM_025089994.1"/>
</dbReference>
<name>A0AAJ7RRD6_CEPCN</name>
<sequence length="316" mass="36506">MQTNDPTGHVIMEDLSDRSENSHSEFKVNGFQDYNRIKELNLSLEKIKDEPIIESKDFHFPLDACRQRSMVFDGFSGERNRDHSVSLEKSKDFTLPITKSKDPANYPMDRSSDADSFLESLCKAKDSTAAGILFNFTRDGRQKSLQTSLDRSKGPGITTDREIKGFGMLKNNLSIDRINEFNMYLDRMRDSHIGNIALDRIPPNALLDAPSMLESNYFRNFQMQPRSPDLETITLEGMRRSHLSKTERSPQNLATQLPHSITHMQHSQQQQQQQQPKSFTIDYILGHKNNPREKHQRGQQQQFRKHQGTVFTFMPK</sequence>
<protein>
    <submittedName>
        <fullName evidence="3">Uncharacterized protein LOC112495097</fullName>
    </submittedName>
</protein>